<comment type="caution">
    <text evidence="1">The sequence shown here is derived from an EMBL/GenBank/DDBJ whole genome shotgun (WGS) entry which is preliminary data.</text>
</comment>
<proteinExistence type="predicted"/>
<gene>
    <name evidence="1" type="ORF">S01H4_48723</name>
</gene>
<sequence length="41" mass="4333">MHKAVASKPIVPSKTIENLEPKRSLLKLGAIKLMSSSSKGG</sequence>
<evidence type="ECO:0000313" key="1">
    <source>
        <dbReference type="EMBL" id="GAG93667.1"/>
    </source>
</evidence>
<name>X1CKX7_9ZZZZ</name>
<organism evidence="1">
    <name type="scientific">marine sediment metagenome</name>
    <dbReference type="NCBI Taxonomy" id="412755"/>
    <lineage>
        <taxon>unclassified sequences</taxon>
        <taxon>metagenomes</taxon>
        <taxon>ecological metagenomes</taxon>
    </lineage>
</organism>
<reference evidence="1" key="1">
    <citation type="journal article" date="2014" name="Front. Microbiol.">
        <title>High frequency of phylogenetically diverse reductive dehalogenase-homologous genes in deep subseafloor sedimentary metagenomes.</title>
        <authorList>
            <person name="Kawai M."/>
            <person name="Futagami T."/>
            <person name="Toyoda A."/>
            <person name="Takaki Y."/>
            <person name="Nishi S."/>
            <person name="Hori S."/>
            <person name="Arai W."/>
            <person name="Tsubouchi T."/>
            <person name="Morono Y."/>
            <person name="Uchiyama I."/>
            <person name="Ito T."/>
            <person name="Fujiyama A."/>
            <person name="Inagaki F."/>
            <person name="Takami H."/>
        </authorList>
    </citation>
    <scope>NUCLEOTIDE SEQUENCE</scope>
    <source>
        <strain evidence="1">Expedition CK06-06</strain>
    </source>
</reference>
<dbReference type="AlphaFoldDB" id="X1CKX7"/>
<protein>
    <submittedName>
        <fullName evidence="1">Uncharacterized protein</fullName>
    </submittedName>
</protein>
<dbReference type="EMBL" id="BART01027488">
    <property type="protein sequence ID" value="GAG93667.1"/>
    <property type="molecule type" value="Genomic_DNA"/>
</dbReference>
<accession>X1CKX7</accession>